<feature type="compositionally biased region" description="Basic and acidic residues" evidence="5">
    <location>
        <begin position="491"/>
        <end position="505"/>
    </location>
</feature>
<keyword evidence="3" id="KW-0862">Zinc</keyword>
<dbReference type="GO" id="GO:0006351">
    <property type="term" value="P:DNA-templated transcription"/>
    <property type="evidence" value="ECO:0007669"/>
    <property type="project" value="InterPro"/>
</dbReference>
<sequence length="936" mass="103820">MQEFDWAATPSDLHLGSAMQDAFMDRDWNMDTKNMLNGNISGLQEHNDLGFDVQTHVIPDPALDTTENAMKGATLQSSTVKDDAKTPLPQYERMQTRNAGRAPRRRYSPALEEEYDSTTTRASSKKKHAQEDSEDEEANGDDKEVLVKIGFIATVSDLNPSKQKHSTTGERCSQKDGAIPRRKAKAVKDEEESDDYAPEEVDARDHVIDPNADDDQSSHASVGIYRTKPSRRASEPHRKSSSSASNKKSPGVATPTDGEDPVRKNAVKTMIPLLKTTLNDLTAQDTQILIQASAGLASLQAESRNEQPQQQDTSNAKLSADEISSKLAELIENALFEHLADPDPKSVRAPPKAGERYKTKFRSLLFNFKDKANKNLRLGVVTGEITPSKLVRMNAEELANPKLKEMSEKIREQSLKEVVLKPQEQPIIIKTHKGDELLGGGVFYRDTEAEQKAKSQRSEKQQGAKPLSRNEPTRTSRKSETLDEILARMGQQRDDQKSPDLKHSDDDEDESGTASKRARFEHESIDVDPAQFDDVDDHYSPSPEPDLSPEKDYQSDVGTPPAMPDGPVWKGELRMVQVAAFKATAEQIGGRRLTEAECDQVFTESLEIEGRIPPSRVEDYLTQMQFSSSKELILLDIKASLEAEGAENAGLSAQSQFEVLFDYFHSKDRYGVIAKAGPQLKDLYVVPVKKTESLPNCLITVQNSLPEDERTADLLLGIIVLHKANDMSHRRSHSHGSRHHRSVKQNDSPILRPTDSPPLAPTTNEEEYVPFGMEEPYEPTPLPPATSVPEKLSMPNLSDSAIAQVADIVRNIDPNQQKGTPEATAANALSNDNPLLSQLLSNPDVLKLLNSLPPTIASAPPQQPQAQPFAPIRPPYPPSAAPYDPAQPTPYTAPMVPNSYRPYPNRPPRYVANPVYQGGPPPAWRPRDVNRRRRRR</sequence>
<evidence type="ECO:0000256" key="5">
    <source>
        <dbReference type="SAM" id="MobiDB-lite"/>
    </source>
</evidence>
<dbReference type="SMART" id="SM00510">
    <property type="entry name" value="TFS2M"/>
    <property type="match status" value="1"/>
</dbReference>
<feature type="compositionally biased region" description="Basic and acidic residues" evidence="5">
    <location>
        <begin position="471"/>
        <end position="481"/>
    </location>
</feature>
<feature type="compositionally biased region" description="Low complexity" evidence="5">
    <location>
        <begin position="856"/>
        <end position="870"/>
    </location>
</feature>
<keyword evidence="2" id="KW-0863">Zinc-finger</keyword>
<keyword evidence="8" id="KW-1185">Reference proteome</keyword>
<feature type="region of interest" description="Disordered" evidence="5">
    <location>
        <begin position="448"/>
        <end position="567"/>
    </location>
</feature>
<dbReference type="SUPFAM" id="SSF46942">
    <property type="entry name" value="Elongation factor TFIIS domain 2"/>
    <property type="match status" value="1"/>
</dbReference>
<feature type="compositionally biased region" description="Polar residues" evidence="5">
    <location>
        <begin position="300"/>
        <end position="317"/>
    </location>
</feature>
<feature type="region of interest" description="Disordered" evidence="5">
    <location>
        <begin position="728"/>
        <end position="764"/>
    </location>
</feature>
<dbReference type="Gene3D" id="1.10.472.30">
    <property type="entry name" value="Transcription elongation factor S-II, central domain"/>
    <property type="match status" value="1"/>
</dbReference>
<evidence type="ECO:0000313" key="8">
    <source>
        <dbReference type="Proteomes" id="UP000242875"/>
    </source>
</evidence>
<name>A0A261XWS9_9FUNG</name>
<comment type="caution">
    <text evidence="7">The sequence shown here is derived from an EMBL/GenBank/DDBJ whole genome shotgun (WGS) entry which is preliminary data.</text>
</comment>
<dbReference type="GO" id="GO:0008270">
    <property type="term" value="F:zinc ion binding"/>
    <property type="evidence" value="ECO:0007669"/>
    <property type="project" value="UniProtKB-KW"/>
</dbReference>
<dbReference type="PANTHER" id="PTHR11477:SF0">
    <property type="entry name" value="IP08861P-RELATED"/>
    <property type="match status" value="1"/>
</dbReference>
<dbReference type="Pfam" id="PF07744">
    <property type="entry name" value="SPOC"/>
    <property type="match status" value="1"/>
</dbReference>
<evidence type="ECO:0000313" key="7">
    <source>
        <dbReference type="EMBL" id="OZJ02694.1"/>
    </source>
</evidence>
<feature type="compositionally biased region" description="Low complexity" evidence="5">
    <location>
        <begin position="896"/>
        <end position="915"/>
    </location>
</feature>
<dbReference type="OrthoDB" id="419537at2759"/>
<dbReference type="Proteomes" id="UP000242875">
    <property type="component" value="Unassembled WGS sequence"/>
</dbReference>
<feature type="domain" description="TFIIS central" evidence="6">
    <location>
        <begin position="262"/>
        <end position="426"/>
    </location>
</feature>
<dbReference type="InterPro" id="IPR036575">
    <property type="entry name" value="TFIIS_cen_dom_sf"/>
</dbReference>
<dbReference type="InterPro" id="IPR003618">
    <property type="entry name" value="TFIIS_cen_dom"/>
</dbReference>
<feature type="region of interest" description="Disordered" evidence="5">
    <location>
        <begin position="72"/>
        <end position="144"/>
    </location>
</feature>
<feature type="compositionally biased region" description="Basic and acidic residues" evidence="5">
    <location>
        <begin position="448"/>
        <end position="462"/>
    </location>
</feature>
<dbReference type="InterPro" id="IPR012921">
    <property type="entry name" value="SPOC_C"/>
</dbReference>
<organism evidence="7 8">
    <name type="scientific">Bifiguratus adelaidae</name>
    <dbReference type="NCBI Taxonomy" id="1938954"/>
    <lineage>
        <taxon>Eukaryota</taxon>
        <taxon>Fungi</taxon>
        <taxon>Fungi incertae sedis</taxon>
        <taxon>Mucoromycota</taxon>
        <taxon>Mucoromycotina</taxon>
        <taxon>Endogonomycetes</taxon>
        <taxon>Endogonales</taxon>
        <taxon>Endogonales incertae sedis</taxon>
        <taxon>Bifiguratus</taxon>
    </lineage>
</organism>
<evidence type="ECO:0000259" key="6">
    <source>
        <dbReference type="PROSITE" id="PS51321"/>
    </source>
</evidence>
<dbReference type="PROSITE" id="PS51321">
    <property type="entry name" value="TFIIS_CENTRAL"/>
    <property type="match status" value="1"/>
</dbReference>
<dbReference type="EMBL" id="MVBO01000132">
    <property type="protein sequence ID" value="OZJ02694.1"/>
    <property type="molecule type" value="Genomic_DNA"/>
</dbReference>
<feature type="region of interest" description="Disordered" evidence="5">
    <location>
        <begin position="300"/>
        <end position="319"/>
    </location>
</feature>
<dbReference type="GO" id="GO:0005634">
    <property type="term" value="C:nucleus"/>
    <property type="evidence" value="ECO:0007669"/>
    <property type="project" value="TreeGrafter"/>
</dbReference>
<feature type="region of interest" description="Disordered" evidence="5">
    <location>
        <begin position="158"/>
        <end position="264"/>
    </location>
</feature>
<evidence type="ECO:0000256" key="2">
    <source>
        <dbReference type="ARBA" id="ARBA00022771"/>
    </source>
</evidence>
<keyword evidence="4" id="KW-0539">Nucleus</keyword>
<proteinExistence type="predicted"/>
<dbReference type="CDD" id="cd21538">
    <property type="entry name" value="SPOC_TFIIS"/>
    <property type="match status" value="1"/>
</dbReference>
<dbReference type="Pfam" id="PF07500">
    <property type="entry name" value="TFIIS_M"/>
    <property type="match status" value="1"/>
</dbReference>
<keyword evidence="1" id="KW-0479">Metal-binding</keyword>
<feature type="compositionally biased region" description="Acidic residues" evidence="5">
    <location>
        <begin position="189"/>
        <end position="200"/>
    </location>
</feature>
<evidence type="ECO:0000256" key="3">
    <source>
        <dbReference type="ARBA" id="ARBA00022833"/>
    </source>
</evidence>
<feature type="compositionally biased region" description="Pro residues" evidence="5">
    <location>
        <begin position="871"/>
        <end position="888"/>
    </location>
</feature>
<gene>
    <name evidence="7" type="ORF">BZG36_04597</name>
</gene>
<protein>
    <recommendedName>
        <fullName evidence="6">TFIIS central domain-containing protein</fullName>
    </recommendedName>
</protein>
<evidence type="ECO:0000256" key="4">
    <source>
        <dbReference type="ARBA" id="ARBA00023242"/>
    </source>
</evidence>
<dbReference type="AlphaFoldDB" id="A0A261XWS9"/>
<feature type="compositionally biased region" description="Basic residues" evidence="5">
    <location>
        <begin position="730"/>
        <end position="743"/>
    </location>
</feature>
<evidence type="ECO:0000256" key="1">
    <source>
        <dbReference type="ARBA" id="ARBA00022723"/>
    </source>
</evidence>
<reference evidence="7 8" key="1">
    <citation type="journal article" date="2017" name="Mycologia">
        <title>Bifiguratus adelaidae, gen. et sp. nov., a new member of Mucoromycotina in endophytic and soil-dwelling habitats.</title>
        <authorList>
            <person name="Torres-Cruz T.J."/>
            <person name="Billingsley Tobias T.L."/>
            <person name="Almatruk M."/>
            <person name="Hesse C."/>
            <person name="Kuske C.R."/>
            <person name="Desiro A."/>
            <person name="Benucci G.M."/>
            <person name="Bonito G."/>
            <person name="Stajich J.E."/>
            <person name="Dunlap C."/>
            <person name="Arnold A.E."/>
            <person name="Porras-Alfaro A."/>
        </authorList>
    </citation>
    <scope>NUCLEOTIDE SEQUENCE [LARGE SCALE GENOMIC DNA]</scope>
    <source>
        <strain evidence="7 8">AZ0501</strain>
    </source>
</reference>
<dbReference type="PANTHER" id="PTHR11477">
    <property type="entry name" value="TRANSCRIPTION FACTOR S-II ZINC FINGER DOMAIN-CONTAINING PROTEIN"/>
    <property type="match status" value="1"/>
</dbReference>
<feature type="region of interest" description="Disordered" evidence="5">
    <location>
        <begin position="856"/>
        <end position="936"/>
    </location>
</feature>
<accession>A0A261XWS9</accession>